<keyword evidence="2" id="KW-0169">Cobalamin biosynthesis</keyword>
<comment type="pathway">
    <text evidence="1">Cofactor biosynthesis; adenosylcobalamin biosynthesis.</text>
</comment>
<dbReference type="Pfam" id="PF02571">
    <property type="entry name" value="CbiJ"/>
    <property type="match status" value="1"/>
</dbReference>
<gene>
    <name evidence="4" type="ORF">EV138_5496</name>
</gene>
<sequence>MKILLLGGTGEARRLAELLAREPGLSVVSSLAGRTTEARLPEGAVRQGGFGGVAGLVDWVKAHEIDVVVDATHPFAATMTEHAAEAARLAGVELLVLRRAGWREQAGDRWAWVDTPEEAARILPGLGKRAFVTIGRQGLHAFAAAAVPPEETSERDAAAPDRAAEAGASAGVWMLARCVDPPEPVPSWCEVVLDRGPYAVQDELELLRDRRIDVLVTKDSGGPMTSAKLEAARALGIPVVVIRRPPLPAGVTAVETVDQVVGRLTDRR</sequence>
<dbReference type="RefSeq" id="WP_133981559.1">
    <property type="nucleotide sequence ID" value="NZ_SOCE01000001.1"/>
</dbReference>
<dbReference type="OrthoDB" id="5183775at2"/>
<dbReference type="PANTHER" id="PTHR36925">
    <property type="entry name" value="COBALT-PRECORRIN-6A REDUCTASE"/>
    <property type="match status" value="1"/>
</dbReference>
<keyword evidence="3" id="KW-0560">Oxidoreductase</keyword>
<comment type="caution">
    <text evidence="4">The sequence shown here is derived from an EMBL/GenBank/DDBJ whole genome shotgun (WGS) entry which is preliminary data.</text>
</comment>
<evidence type="ECO:0000256" key="2">
    <source>
        <dbReference type="ARBA" id="ARBA00022573"/>
    </source>
</evidence>
<dbReference type="Gene3D" id="3.40.50.2300">
    <property type="match status" value="1"/>
</dbReference>
<reference evidence="4 5" key="1">
    <citation type="submission" date="2019-03" db="EMBL/GenBank/DDBJ databases">
        <title>Genomic Encyclopedia of Type Strains, Phase III (KMG-III): the genomes of soil and plant-associated and newly described type strains.</title>
        <authorList>
            <person name="Whitman W."/>
        </authorList>
    </citation>
    <scope>NUCLEOTIDE SEQUENCE [LARGE SCALE GENOMIC DNA]</scope>
    <source>
        <strain evidence="4 5">VKM Ac-2575</strain>
    </source>
</reference>
<dbReference type="AlphaFoldDB" id="A0A4V3FKX9"/>
<dbReference type="EMBL" id="SOCE01000001">
    <property type="protein sequence ID" value="TDU91883.1"/>
    <property type="molecule type" value="Genomic_DNA"/>
</dbReference>
<dbReference type="UniPathway" id="UPA00148"/>
<dbReference type="InterPro" id="IPR003723">
    <property type="entry name" value="Precorrin-6x_reduct"/>
</dbReference>
<accession>A0A4V3FKX9</accession>
<proteinExistence type="predicted"/>
<dbReference type="GO" id="GO:0016994">
    <property type="term" value="F:precorrin-6A reductase activity"/>
    <property type="evidence" value="ECO:0007669"/>
    <property type="project" value="InterPro"/>
</dbReference>
<evidence type="ECO:0000313" key="4">
    <source>
        <dbReference type="EMBL" id="TDU91883.1"/>
    </source>
</evidence>
<evidence type="ECO:0000256" key="1">
    <source>
        <dbReference type="ARBA" id="ARBA00004953"/>
    </source>
</evidence>
<dbReference type="PANTHER" id="PTHR36925:SF1">
    <property type="entry name" value="COBALT-PRECORRIN-6A REDUCTASE"/>
    <property type="match status" value="1"/>
</dbReference>
<keyword evidence="5" id="KW-1185">Reference proteome</keyword>
<dbReference type="PROSITE" id="PS51014">
    <property type="entry name" value="COBK_CBIJ"/>
    <property type="match status" value="1"/>
</dbReference>
<evidence type="ECO:0000313" key="5">
    <source>
        <dbReference type="Proteomes" id="UP000295151"/>
    </source>
</evidence>
<evidence type="ECO:0000256" key="3">
    <source>
        <dbReference type="ARBA" id="ARBA00023002"/>
    </source>
</evidence>
<name>A0A4V3FKX9_9ACTN</name>
<dbReference type="Proteomes" id="UP000295151">
    <property type="component" value="Unassembled WGS sequence"/>
</dbReference>
<organism evidence="4 5">
    <name type="scientific">Kribbella voronezhensis</name>
    <dbReference type="NCBI Taxonomy" id="2512212"/>
    <lineage>
        <taxon>Bacteria</taxon>
        <taxon>Bacillati</taxon>
        <taxon>Actinomycetota</taxon>
        <taxon>Actinomycetes</taxon>
        <taxon>Propionibacteriales</taxon>
        <taxon>Kribbellaceae</taxon>
        <taxon>Kribbella</taxon>
    </lineage>
</organism>
<protein>
    <submittedName>
        <fullName evidence="4">Precorrin-6A/cobalt-precorrin-6A reductase</fullName>
    </submittedName>
</protein>
<dbReference type="GO" id="GO:0009236">
    <property type="term" value="P:cobalamin biosynthetic process"/>
    <property type="evidence" value="ECO:0007669"/>
    <property type="project" value="UniProtKB-UniPathway"/>
</dbReference>